<evidence type="ECO:0000313" key="1">
    <source>
        <dbReference type="EMBL" id="AYF03857.1"/>
    </source>
</evidence>
<evidence type="ECO:0008006" key="3">
    <source>
        <dbReference type="Google" id="ProtNLM"/>
    </source>
</evidence>
<proteinExistence type="predicted"/>
<protein>
    <recommendedName>
        <fullName evidence="3">Type II toxin-antitoxin system RelE/ParE family toxin</fullName>
    </recommendedName>
</protein>
<dbReference type="Proteomes" id="UP000272010">
    <property type="component" value="Plasmid pYEE3"/>
</dbReference>
<name>A0A386UT82_9RHOB</name>
<geneLocation type="plasmid" evidence="2">
    <name>pyee3</name>
</geneLocation>
<gene>
    <name evidence="1" type="ORF">PY32053_04339</name>
</gene>
<keyword evidence="1" id="KW-0614">Plasmid</keyword>
<dbReference type="AlphaFoldDB" id="A0A386UT82"/>
<sequence length="92" mass="10249">MRLIRHPLVARDLSGLVDHIIEASRRLDEADDLMAKVVANPFSGARLSAPLDGWLARHGGRDRRPTVVFRPERDTGTIFVVLVAFGGQDWMS</sequence>
<dbReference type="EMBL" id="CP031081">
    <property type="protein sequence ID" value="AYF03857.1"/>
    <property type="molecule type" value="Genomic_DNA"/>
</dbReference>
<accession>A0A386UT82</accession>
<evidence type="ECO:0000313" key="2">
    <source>
        <dbReference type="Proteomes" id="UP000272010"/>
    </source>
</evidence>
<organism evidence="1 2">
    <name type="scientific">Paracoccus yeei</name>
    <dbReference type="NCBI Taxonomy" id="147645"/>
    <lineage>
        <taxon>Bacteria</taxon>
        <taxon>Pseudomonadati</taxon>
        <taxon>Pseudomonadota</taxon>
        <taxon>Alphaproteobacteria</taxon>
        <taxon>Rhodobacterales</taxon>
        <taxon>Paracoccaceae</taxon>
        <taxon>Paracoccus</taxon>
    </lineage>
</organism>
<dbReference type="RefSeq" id="WP_120444853.1">
    <property type="nucleotide sequence ID" value="NZ_CP031081.1"/>
</dbReference>
<reference evidence="2" key="1">
    <citation type="submission" date="2018-07" db="EMBL/GenBank/DDBJ databases">
        <title>Genome Structure of the Opportunistic Pathogen Paracoccus yeei (Alphaproteobacteria) and Identification of Putative Virulence Factors.</title>
        <authorList>
            <person name="Lasek R."/>
            <person name="Szuplewska M."/>
            <person name="Mitura M."/>
            <person name="Decewicz P."/>
            <person name="Chmielowska C."/>
            <person name="Pawlot A."/>
            <person name="Sentkowska D."/>
            <person name="Czarnecki J."/>
            <person name="Bartosik D."/>
        </authorList>
    </citation>
    <scope>NUCLEOTIDE SEQUENCE [LARGE SCALE GENOMIC DNA]</scope>
    <source>
        <strain evidence="2">CCUG 32053</strain>
        <plasmid evidence="2">pyee3</plasmid>
    </source>
</reference>